<dbReference type="Pfam" id="PF25598">
    <property type="entry name" value="ARM_PUB"/>
    <property type="match status" value="1"/>
</dbReference>
<dbReference type="Gene3D" id="3.30.40.10">
    <property type="entry name" value="Zinc/RING finger domain, C3HC4 (zinc finger)"/>
    <property type="match status" value="1"/>
</dbReference>
<dbReference type="UniPathway" id="UPA00143"/>
<dbReference type="InterPro" id="IPR016024">
    <property type="entry name" value="ARM-type_fold"/>
</dbReference>
<dbReference type="InterPro" id="IPR045185">
    <property type="entry name" value="PUB22/23/24-like"/>
</dbReference>
<reference evidence="7 8" key="1">
    <citation type="journal article" date="2016" name="DNA Res.">
        <title>The draft genome of MD-2 pineapple using hybrid error correction of long reads.</title>
        <authorList>
            <person name="Redwan R.M."/>
            <person name="Saidin A."/>
            <person name="Kumar S.V."/>
        </authorList>
    </citation>
    <scope>NUCLEOTIDE SEQUENCE [LARGE SCALE GENOMIC DNA]</scope>
    <source>
        <strain evidence="8">cv. MD2</strain>
        <tissue evidence="7">Leaf</tissue>
    </source>
</reference>
<dbReference type="STRING" id="4615.A0A199UNQ6"/>
<comment type="function">
    <text evidence="5">Functions as an E3 ubiquitin ligase.</text>
</comment>
<keyword evidence="3 5" id="KW-0808">Transferase</keyword>
<evidence type="ECO:0000256" key="3">
    <source>
        <dbReference type="ARBA" id="ARBA00022679"/>
    </source>
</evidence>
<accession>A0A199UNQ6</accession>
<dbReference type="InterPro" id="IPR003613">
    <property type="entry name" value="Ubox_domain"/>
</dbReference>
<dbReference type="EMBL" id="LSRQ01006209">
    <property type="protein sequence ID" value="OAY66452.1"/>
    <property type="molecule type" value="Genomic_DNA"/>
</dbReference>
<dbReference type="PANTHER" id="PTHR22849:SF161">
    <property type="entry name" value="U-BOX DOMAIN-CONTAINING PROTEIN"/>
    <property type="match status" value="1"/>
</dbReference>
<comment type="catalytic activity">
    <reaction evidence="1 5">
        <text>S-ubiquitinyl-[E2 ubiquitin-conjugating enzyme]-L-cysteine + [acceptor protein]-L-lysine = [E2 ubiquitin-conjugating enzyme]-L-cysteine + N(6)-ubiquitinyl-[acceptor protein]-L-lysine.</text>
        <dbReference type="EC" id="2.3.2.27"/>
    </reaction>
</comment>
<dbReference type="GO" id="GO:0016567">
    <property type="term" value="P:protein ubiquitination"/>
    <property type="evidence" value="ECO:0007669"/>
    <property type="project" value="UniProtKB-UniRule"/>
</dbReference>
<evidence type="ECO:0000313" key="7">
    <source>
        <dbReference type="EMBL" id="OAY66452.1"/>
    </source>
</evidence>
<dbReference type="SMART" id="SM00504">
    <property type="entry name" value="Ubox"/>
    <property type="match status" value="1"/>
</dbReference>
<dbReference type="CDD" id="cd16664">
    <property type="entry name" value="RING-Ubox_PUB"/>
    <property type="match status" value="1"/>
</dbReference>
<evidence type="ECO:0000313" key="8">
    <source>
        <dbReference type="Proteomes" id="UP000092600"/>
    </source>
</evidence>
<dbReference type="AlphaFoldDB" id="A0A199UNQ6"/>
<comment type="pathway">
    <text evidence="2 5">Protein modification; protein ubiquitination.</text>
</comment>
<evidence type="ECO:0000259" key="6">
    <source>
        <dbReference type="PROSITE" id="PS51698"/>
    </source>
</evidence>
<proteinExistence type="predicted"/>
<dbReference type="EC" id="2.3.2.27" evidence="5"/>
<evidence type="ECO:0000256" key="2">
    <source>
        <dbReference type="ARBA" id="ARBA00004906"/>
    </source>
</evidence>
<sequence length="215" mass="23774">MASMRRARKPGFKELEPPPIPAHFRCPISLDLMRDPVTAPSGITYDRRSIEAWLDMGNATCPVTNRDIGSEPELIPNHSLRSRERAAEADGLVEGLFSLIKRPISAQATKAALVAAFRLVAYDKRTAARFAELGLVPLLLEALVDADRSFCERALAVLDAVLSSPRAKAESRDHALTVPVLLKKMFRVSDMATELVVSALYKLFKALMAKYKKEK</sequence>
<name>A0A199UNQ6_ANACO</name>
<dbReference type="Gene3D" id="1.25.10.10">
    <property type="entry name" value="Leucine-rich Repeat Variant"/>
    <property type="match status" value="1"/>
</dbReference>
<dbReference type="InterPro" id="IPR013083">
    <property type="entry name" value="Znf_RING/FYVE/PHD"/>
</dbReference>
<dbReference type="InterPro" id="IPR058678">
    <property type="entry name" value="ARM_PUB"/>
</dbReference>
<dbReference type="InterPro" id="IPR011989">
    <property type="entry name" value="ARM-like"/>
</dbReference>
<evidence type="ECO:0000256" key="1">
    <source>
        <dbReference type="ARBA" id="ARBA00000900"/>
    </source>
</evidence>
<evidence type="ECO:0000256" key="5">
    <source>
        <dbReference type="RuleBase" id="RU369093"/>
    </source>
</evidence>
<dbReference type="GO" id="GO:0061630">
    <property type="term" value="F:ubiquitin protein ligase activity"/>
    <property type="evidence" value="ECO:0007669"/>
    <property type="project" value="UniProtKB-UniRule"/>
</dbReference>
<dbReference type="PANTHER" id="PTHR22849">
    <property type="entry name" value="WDSAM1 PROTEIN"/>
    <property type="match status" value="1"/>
</dbReference>
<organism evidence="7 8">
    <name type="scientific">Ananas comosus</name>
    <name type="common">Pineapple</name>
    <name type="synonym">Ananas ananas</name>
    <dbReference type="NCBI Taxonomy" id="4615"/>
    <lineage>
        <taxon>Eukaryota</taxon>
        <taxon>Viridiplantae</taxon>
        <taxon>Streptophyta</taxon>
        <taxon>Embryophyta</taxon>
        <taxon>Tracheophyta</taxon>
        <taxon>Spermatophyta</taxon>
        <taxon>Magnoliopsida</taxon>
        <taxon>Liliopsida</taxon>
        <taxon>Poales</taxon>
        <taxon>Bromeliaceae</taxon>
        <taxon>Bromelioideae</taxon>
        <taxon>Ananas</taxon>
    </lineage>
</organism>
<feature type="domain" description="U-box" evidence="6">
    <location>
        <begin position="19"/>
        <end position="94"/>
    </location>
</feature>
<dbReference type="SUPFAM" id="SSF57850">
    <property type="entry name" value="RING/U-box"/>
    <property type="match status" value="1"/>
</dbReference>
<dbReference type="FunFam" id="3.30.40.10:FF:000442">
    <property type="entry name" value="RING-type E3 ubiquitin transferase"/>
    <property type="match status" value="1"/>
</dbReference>
<comment type="caution">
    <text evidence="7">The sequence shown here is derived from an EMBL/GenBank/DDBJ whole genome shotgun (WGS) entry which is preliminary data.</text>
</comment>
<dbReference type="SUPFAM" id="SSF48371">
    <property type="entry name" value="ARM repeat"/>
    <property type="match status" value="1"/>
</dbReference>
<protein>
    <recommendedName>
        <fullName evidence="5 6">U-box domain-containing protein</fullName>
        <ecNumber evidence="5">2.3.2.27</ecNumber>
    </recommendedName>
    <alternativeName>
        <fullName evidence="5">RING-type E3 ubiquitin transferase PUB</fullName>
    </alternativeName>
</protein>
<dbReference type="InterPro" id="IPR045210">
    <property type="entry name" value="RING-Ubox_PUB"/>
</dbReference>
<dbReference type="Proteomes" id="UP000092600">
    <property type="component" value="Unassembled WGS sequence"/>
</dbReference>
<gene>
    <name evidence="7" type="ORF">ACMD2_17049</name>
</gene>
<evidence type="ECO:0000256" key="4">
    <source>
        <dbReference type="ARBA" id="ARBA00022786"/>
    </source>
</evidence>
<keyword evidence="4 5" id="KW-0833">Ubl conjugation pathway</keyword>
<dbReference type="PROSITE" id="PS51698">
    <property type="entry name" value="U_BOX"/>
    <property type="match status" value="1"/>
</dbReference>